<evidence type="ECO:0000313" key="4">
    <source>
        <dbReference type="EMBL" id="QQR35660.1"/>
    </source>
</evidence>
<reference evidence="4 5" key="1">
    <citation type="submission" date="2021-01" db="EMBL/GenBank/DDBJ databases">
        <title>Genome seq and assembly of Devosia sp. G19.</title>
        <authorList>
            <person name="Chhetri G."/>
        </authorList>
    </citation>
    <scope>NUCLEOTIDE SEQUENCE [LARGE SCALE GENOMIC DNA]</scope>
    <source>
        <strain evidence="4 5">G19</strain>
    </source>
</reference>
<dbReference type="EC" id="2.7.7.65" evidence="1"/>
<accession>A0ABX7BUM1</accession>
<dbReference type="PANTHER" id="PTHR45138:SF9">
    <property type="entry name" value="DIGUANYLATE CYCLASE DGCM-RELATED"/>
    <property type="match status" value="1"/>
</dbReference>
<name>A0ABX7BUM1_9HYPH</name>
<comment type="catalytic activity">
    <reaction evidence="2">
        <text>2 GTP = 3',3'-c-di-GMP + 2 diphosphate</text>
        <dbReference type="Rhea" id="RHEA:24898"/>
        <dbReference type="ChEBI" id="CHEBI:33019"/>
        <dbReference type="ChEBI" id="CHEBI:37565"/>
        <dbReference type="ChEBI" id="CHEBI:58805"/>
        <dbReference type="EC" id="2.7.7.65"/>
    </reaction>
</comment>
<dbReference type="SMART" id="SM00267">
    <property type="entry name" value="GGDEF"/>
    <property type="match status" value="1"/>
</dbReference>
<dbReference type="InterPro" id="IPR029787">
    <property type="entry name" value="Nucleotide_cyclase"/>
</dbReference>
<dbReference type="Gene3D" id="3.30.70.270">
    <property type="match status" value="1"/>
</dbReference>
<evidence type="ECO:0000256" key="1">
    <source>
        <dbReference type="ARBA" id="ARBA00012528"/>
    </source>
</evidence>
<evidence type="ECO:0000256" key="2">
    <source>
        <dbReference type="ARBA" id="ARBA00034247"/>
    </source>
</evidence>
<dbReference type="RefSeq" id="WP_201655721.1">
    <property type="nucleotide sequence ID" value="NZ_CP068047.1"/>
</dbReference>
<dbReference type="InterPro" id="IPR000160">
    <property type="entry name" value="GGDEF_dom"/>
</dbReference>
<dbReference type="InterPro" id="IPR043128">
    <property type="entry name" value="Rev_trsase/Diguanyl_cyclase"/>
</dbReference>
<protein>
    <recommendedName>
        <fullName evidence="1">diguanylate cyclase</fullName>
        <ecNumber evidence="1">2.7.7.65</ecNumber>
    </recommendedName>
</protein>
<dbReference type="SUPFAM" id="SSF55073">
    <property type="entry name" value="Nucleotide cyclase"/>
    <property type="match status" value="1"/>
</dbReference>
<dbReference type="InterPro" id="IPR050469">
    <property type="entry name" value="Diguanylate_Cyclase"/>
</dbReference>
<keyword evidence="5" id="KW-1185">Reference proteome</keyword>
<dbReference type="EMBL" id="CP068047">
    <property type="protein sequence ID" value="QQR35660.1"/>
    <property type="molecule type" value="Genomic_DNA"/>
</dbReference>
<dbReference type="PANTHER" id="PTHR45138">
    <property type="entry name" value="REGULATORY COMPONENTS OF SENSORY TRANSDUCTION SYSTEM"/>
    <property type="match status" value="1"/>
</dbReference>
<evidence type="ECO:0000313" key="5">
    <source>
        <dbReference type="Proteomes" id="UP000595460"/>
    </source>
</evidence>
<dbReference type="Proteomes" id="UP000595460">
    <property type="component" value="Chromosome"/>
</dbReference>
<dbReference type="NCBIfam" id="TIGR00254">
    <property type="entry name" value="GGDEF"/>
    <property type="match status" value="1"/>
</dbReference>
<feature type="domain" description="GGDEF" evidence="3">
    <location>
        <begin position="71"/>
        <end position="206"/>
    </location>
</feature>
<evidence type="ECO:0000259" key="3">
    <source>
        <dbReference type="PROSITE" id="PS50887"/>
    </source>
</evidence>
<dbReference type="Pfam" id="PF00990">
    <property type="entry name" value="GGDEF"/>
    <property type="match status" value="1"/>
</dbReference>
<sequence>MTDTAISKEPSEPFWTRVRAALGAMRPVQQERAPAYGQAAIARSIGMKPKLGARIEEELHQGWSQAAARRVSLSLVVIEIDRFADYFTAYGRAEADDCLLTVMRAITDILPRSGDSCLRLGAASFVIVMPDLPALMARAIAAKMGDAVRDLALPHKESHAGIVTLSMGLAVTNPSGNYDRKFFEAGAEALKKAQRRGMGRMEAVDLRPALERKRKPARAA</sequence>
<organism evidence="4 5">
    <name type="scientific">Devosia oryziradicis</name>
    <dbReference type="NCBI Taxonomy" id="2801335"/>
    <lineage>
        <taxon>Bacteria</taxon>
        <taxon>Pseudomonadati</taxon>
        <taxon>Pseudomonadota</taxon>
        <taxon>Alphaproteobacteria</taxon>
        <taxon>Hyphomicrobiales</taxon>
        <taxon>Devosiaceae</taxon>
        <taxon>Devosia</taxon>
    </lineage>
</organism>
<gene>
    <name evidence="4" type="ORF">JI749_15110</name>
</gene>
<dbReference type="PROSITE" id="PS50887">
    <property type="entry name" value="GGDEF"/>
    <property type="match status" value="1"/>
</dbReference>
<proteinExistence type="predicted"/>